<accession>A0A449BBX9</accession>
<dbReference type="KEGG" id="aaxa:NCTC10138_00285"/>
<sequence>MQKRKSPLEAEKTQTTTLNKRVNPLELKETVIETKEVVKAPKETFVPFKIEQKTSLKRKFIITRLSKDVFEALKTVYPNEKTALIIDNALLAHLYSVDKKKYEAVVSKLKGKDVK</sequence>
<keyword evidence="2" id="KW-1185">Reference proteome</keyword>
<dbReference type="EMBL" id="LR215048">
    <property type="protein sequence ID" value="VEU79932.1"/>
    <property type="molecule type" value="Genomic_DNA"/>
</dbReference>
<reference evidence="1 2" key="1">
    <citation type="submission" date="2019-01" db="EMBL/GenBank/DDBJ databases">
        <authorList>
            <consortium name="Pathogen Informatics"/>
        </authorList>
    </citation>
    <scope>NUCLEOTIDE SEQUENCE [LARGE SCALE GENOMIC DNA]</scope>
    <source>
        <strain evidence="1 2">NCTC10138</strain>
    </source>
</reference>
<evidence type="ECO:0000313" key="1">
    <source>
        <dbReference type="EMBL" id="VEU79932.1"/>
    </source>
</evidence>
<dbReference type="RefSeq" id="WP_026390147.1">
    <property type="nucleotide sequence ID" value="NZ_LR215048.1"/>
</dbReference>
<evidence type="ECO:0000313" key="2">
    <source>
        <dbReference type="Proteomes" id="UP000289841"/>
    </source>
</evidence>
<dbReference type="AlphaFoldDB" id="A0A449BBX9"/>
<organism evidence="1 2">
    <name type="scientific">Haploplasma axanthum</name>
    <name type="common">Acholeplasma axanthum</name>
    <dbReference type="NCBI Taxonomy" id="29552"/>
    <lineage>
        <taxon>Bacteria</taxon>
        <taxon>Bacillati</taxon>
        <taxon>Mycoplasmatota</taxon>
        <taxon>Mollicutes</taxon>
        <taxon>Acholeplasmatales</taxon>
        <taxon>Acholeplasmataceae</taxon>
        <taxon>Haploplasma</taxon>
    </lineage>
</organism>
<proteinExistence type="predicted"/>
<name>A0A449BBX9_HAPAX</name>
<dbReference type="Proteomes" id="UP000289841">
    <property type="component" value="Chromosome"/>
</dbReference>
<gene>
    <name evidence="1" type="ORF">NCTC10138_00285</name>
</gene>
<protein>
    <submittedName>
        <fullName evidence="1">Uncharacterized protein</fullName>
    </submittedName>
</protein>
<dbReference type="STRING" id="1278311.GCA_000428705_00472"/>